<evidence type="ECO:0000256" key="5">
    <source>
        <dbReference type="SAM" id="Phobius"/>
    </source>
</evidence>
<dbReference type="STRING" id="53326.A0A016V453"/>
<dbReference type="OrthoDB" id="10253254at2759"/>
<evidence type="ECO:0000256" key="3">
    <source>
        <dbReference type="ARBA" id="ARBA00022806"/>
    </source>
</evidence>
<evidence type="ECO:0000256" key="2">
    <source>
        <dbReference type="ARBA" id="ARBA00022801"/>
    </source>
</evidence>
<dbReference type="GO" id="GO:0003725">
    <property type="term" value="F:double-stranded RNA binding"/>
    <property type="evidence" value="ECO:0007669"/>
    <property type="project" value="TreeGrafter"/>
</dbReference>
<keyword evidence="3" id="KW-0067">ATP-binding</keyword>
<evidence type="ECO:0000259" key="6">
    <source>
        <dbReference type="SMART" id="SM00847"/>
    </source>
</evidence>
<evidence type="ECO:0000313" key="7">
    <source>
        <dbReference type="EMBL" id="EYC22454.1"/>
    </source>
</evidence>
<dbReference type="Pfam" id="PF21010">
    <property type="entry name" value="HA2_C"/>
    <property type="match status" value="1"/>
</dbReference>
<keyword evidence="3" id="KW-0347">Helicase</keyword>
<sequence length="231" mass="26160">MQRAGRAGRDGPGKCYRLYSIECFQKLQPSSVPEILRSNLATVLLEMLAVGLRRPRKLKLIQQPDMDSLAAAEHELLGLGAAVLDGKELMLTPVGRILCKFPLTPDQARVLMISNELSCLEEALTIIAAMSCETVFDQESRGKAEDIEQARTRAHRMRQSVVLFLLFWIISLASTQLLVEDVDRPELMRPDVRFLKRNNLSNMMRLGKRGLRRQLLCEDCNLGNLMRLGRR</sequence>
<evidence type="ECO:0000256" key="4">
    <source>
        <dbReference type="ARBA" id="ARBA00047984"/>
    </source>
</evidence>
<dbReference type="Proteomes" id="UP000024635">
    <property type="component" value="Unassembled WGS sequence"/>
</dbReference>
<dbReference type="AlphaFoldDB" id="A0A016V453"/>
<proteinExistence type="predicted"/>
<dbReference type="EC" id="3.6.4.13" evidence="1"/>
<dbReference type="GO" id="GO:0016787">
    <property type="term" value="F:hydrolase activity"/>
    <property type="evidence" value="ECO:0007669"/>
    <property type="project" value="UniProtKB-KW"/>
</dbReference>
<organism evidence="7 8">
    <name type="scientific">Ancylostoma ceylanicum</name>
    <dbReference type="NCBI Taxonomy" id="53326"/>
    <lineage>
        <taxon>Eukaryota</taxon>
        <taxon>Metazoa</taxon>
        <taxon>Ecdysozoa</taxon>
        <taxon>Nematoda</taxon>
        <taxon>Chromadorea</taxon>
        <taxon>Rhabditida</taxon>
        <taxon>Rhabditina</taxon>
        <taxon>Rhabditomorpha</taxon>
        <taxon>Strongyloidea</taxon>
        <taxon>Ancylostomatidae</taxon>
        <taxon>Ancylostomatinae</taxon>
        <taxon>Ancylostoma</taxon>
    </lineage>
</organism>
<dbReference type="Gene3D" id="3.40.50.300">
    <property type="entry name" value="P-loop containing nucleotide triphosphate hydrolases"/>
    <property type="match status" value="1"/>
</dbReference>
<dbReference type="SUPFAM" id="SSF52540">
    <property type="entry name" value="P-loop containing nucleoside triphosphate hydrolases"/>
    <property type="match status" value="1"/>
</dbReference>
<dbReference type="InterPro" id="IPR007502">
    <property type="entry name" value="Helicase-assoc_dom"/>
</dbReference>
<keyword evidence="5" id="KW-1133">Transmembrane helix</keyword>
<dbReference type="SMART" id="SM00847">
    <property type="entry name" value="HA2"/>
    <property type="match status" value="1"/>
</dbReference>
<keyword evidence="8" id="KW-1185">Reference proteome</keyword>
<gene>
    <name evidence="7" type="primary">Acey_s0017.g3360</name>
    <name evidence="7" type="ORF">Y032_0017g3360</name>
</gene>
<dbReference type="GO" id="GO:0005730">
    <property type="term" value="C:nucleolus"/>
    <property type="evidence" value="ECO:0007669"/>
    <property type="project" value="TreeGrafter"/>
</dbReference>
<keyword evidence="5" id="KW-0472">Membrane</keyword>
<comment type="caution">
    <text evidence="7">The sequence shown here is derived from an EMBL/GenBank/DDBJ whole genome shotgun (WGS) entry which is preliminary data.</text>
</comment>
<evidence type="ECO:0000313" key="8">
    <source>
        <dbReference type="Proteomes" id="UP000024635"/>
    </source>
</evidence>
<accession>A0A016V453</accession>
<feature type="transmembrane region" description="Helical" evidence="5">
    <location>
        <begin position="161"/>
        <end position="179"/>
    </location>
</feature>
<dbReference type="PANTHER" id="PTHR18934:SF118">
    <property type="entry name" value="ATP-DEPENDENT RNA HELICASE DHX33"/>
    <property type="match status" value="1"/>
</dbReference>
<keyword evidence="5" id="KW-0812">Transmembrane</keyword>
<reference evidence="8" key="1">
    <citation type="journal article" date="2015" name="Nat. Genet.">
        <title>The genome and transcriptome of the zoonotic hookworm Ancylostoma ceylanicum identify infection-specific gene families.</title>
        <authorList>
            <person name="Schwarz E.M."/>
            <person name="Hu Y."/>
            <person name="Antoshechkin I."/>
            <person name="Miller M.M."/>
            <person name="Sternberg P.W."/>
            <person name="Aroian R.V."/>
        </authorList>
    </citation>
    <scope>NUCLEOTIDE SEQUENCE</scope>
    <source>
        <strain evidence="8">HY135</strain>
    </source>
</reference>
<dbReference type="GO" id="GO:0003724">
    <property type="term" value="F:RNA helicase activity"/>
    <property type="evidence" value="ECO:0007669"/>
    <property type="project" value="UniProtKB-EC"/>
</dbReference>
<dbReference type="Gene3D" id="1.20.120.1080">
    <property type="match status" value="1"/>
</dbReference>
<dbReference type="InterPro" id="IPR027417">
    <property type="entry name" value="P-loop_NTPase"/>
</dbReference>
<evidence type="ECO:0000256" key="1">
    <source>
        <dbReference type="ARBA" id="ARBA00012552"/>
    </source>
</evidence>
<feature type="domain" description="Helicase-associated" evidence="6">
    <location>
        <begin position="71"/>
        <end position="165"/>
    </location>
</feature>
<dbReference type="GO" id="GO:0045943">
    <property type="term" value="P:positive regulation of transcription by RNA polymerase I"/>
    <property type="evidence" value="ECO:0007669"/>
    <property type="project" value="TreeGrafter"/>
</dbReference>
<keyword evidence="3" id="KW-0547">Nucleotide-binding</keyword>
<keyword evidence="2" id="KW-0378">Hydrolase</keyword>
<dbReference type="EMBL" id="JARK01001353">
    <property type="protein sequence ID" value="EYC22454.1"/>
    <property type="molecule type" value="Genomic_DNA"/>
</dbReference>
<protein>
    <recommendedName>
        <fullName evidence="1">RNA helicase</fullName>
        <ecNumber evidence="1">3.6.4.13</ecNumber>
    </recommendedName>
</protein>
<comment type="catalytic activity">
    <reaction evidence="4">
        <text>ATP + H2O = ADP + phosphate + H(+)</text>
        <dbReference type="Rhea" id="RHEA:13065"/>
        <dbReference type="ChEBI" id="CHEBI:15377"/>
        <dbReference type="ChEBI" id="CHEBI:15378"/>
        <dbReference type="ChEBI" id="CHEBI:30616"/>
        <dbReference type="ChEBI" id="CHEBI:43474"/>
        <dbReference type="ChEBI" id="CHEBI:456216"/>
        <dbReference type="EC" id="3.6.4.13"/>
    </reaction>
</comment>
<name>A0A016V453_9BILA</name>
<dbReference type="PANTHER" id="PTHR18934">
    <property type="entry name" value="ATP-DEPENDENT RNA HELICASE"/>
    <property type="match status" value="1"/>
</dbReference>